<dbReference type="GO" id="GO:0005886">
    <property type="term" value="C:plasma membrane"/>
    <property type="evidence" value="ECO:0007669"/>
    <property type="project" value="UniProtKB-SubCell"/>
</dbReference>
<organism evidence="8 9">
    <name type="scientific">Candidatus Aquarickettsia rohweri</name>
    <dbReference type="NCBI Taxonomy" id="2602574"/>
    <lineage>
        <taxon>Bacteria</taxon>
        <taxon>Pseudomonadati</taxon>
        <taxon>Pseudomonadota</taxon>
        <taxon>Alphaproteobacteria</taxon>
        <taxon>Rickettsiales</taxon>
        <taxon>Candidatus Midichloriaceae</taxon>
        <taxon>Candidatus Aquarickettsia</taxon>
    </lineage>
</organism>
<evidence type="ECO:0000313" key="8">
    <source>
        <dbReference type="EMBL" id="RST64607.1"/>
    </source>
</evidence>
<comment type="subcellular location">
    <subcellularLocation>
        <location evidence="1">Cell membrane</location>
        <topology evidence="1">Multi-pass membrane protein</topology>
    </subcellularLocation>
</comment>
<evidence type="ECO:0000256" key="6">
    <source>
        <dbReference type="SAM" id="Phobius"/>
    </source>
</evidence>
<dbReference type="EMBL" id="RXFM01000061">
    <property type="protein sequence ID" value="RST64607.1"/>
    <property type="molecule type" value="Genomic_DNA"/>
</dbReference>
<reference evidence="9" key="1">
    <citation type="submission" date="2018-11" db="EMBL/GenBank/DDBJ databases">
        <title>Phylogenetic, genomic, and biogeographic characterization of a novel and ubiquitous marine invertebrate-associated Rickettsiales parasite, Candidatus Marinoinvertebrata rohwerii, gen. nov., sp. nov.</title>
        <authorList>
            <person name="Klinges J.G."/>
            <person name="Rosales S.M."/>
            <person name="Mcminds R."/>
            <person name="Shaver E.C."/>
            <person name="Shantz A."/>
            <person name="Peters E.C."/>
            <person name="Burkepile D.E."/>
            <person name="Silliman B.R."/>
            <person name="Vega Thurber R.L."/>
        </authorList>
    </citation>
    <scope>NUCLEOTIDE SEQUENCE [LARGE SCALE GENOMIC DNA]</scope>
    <source>
        <strain evidence="9">a_cerv_44</strain>
    </source>
</reference>
<keyword evidence="2" id="KW-1003">Cell membrane</keyword>
<dbReference type="NCBIfam" id="TIGR00360">
    <property type="entry name" value="ComEC_N-term"/>
    <property type="match status" value="1"/>
</dbReference>
<gene>
    <name evidence="8" type="ORF">EIC27_04640</name>
</gene>
<evidence type="ECO:0000256" key="4">
    <source>
        <dbReference type="ARBA" id="ARBA00022989"/>
    </source>
</evidence>
<dbReference type="AlphaFoldDB" id="A0A429XGN4"/>
<feature type="transmembrane region" description="Helical" evidence="6">
    <location>
        <begin position="187"/>
        <end position="205"/>
    </location>
</feature>
<dbReference type="PANTHER" id="PTHR30619:SF1">
    <property type="entry name" value="RECOMBINATION PROTEIN 2"/>
    <property type="match status" value="1"/>
</dbReference>
<dbReference type="Proteomes" id="UP000279470">
    <property type="component" value="Unassembled WGS sequence"/>
</dbReference>
<evidence type="ECO:0000256" key="3">
    <source>
        <dbReference type="ARBA" id="ARBA00022692"/>
    </source>
</evidence>
<sequence>MDEIEIRGREKKLLLSDVNFLNFQELKNINKIKIVVRTRLEDIKKKDKVMANVVLMPPPGAVIPGGFDYSRHAFFSRIEAIGYAIGNVKIIKQADIKSYSKIDQIKQKIFESFYNNMHENNAAIAAALFLGDTKKIDTNTYENIRISGIAHLLAISGMHVGLVGGIIFFISNFLFSKINLQFIKINNKKIASIITICLCYCYLILANAPISAQRAFAMTTLFLIGILIDRDTNPLRTISIAAIVILLFTPEALLSASLQMSFSACFSLIYGFELLKTKYLINFNKNTSVL</sequence>
<accession>A0A429XGN4</accession>
<evidence type="ECO:0000313" key="9">
    <source>
        <dbReference type="Proteomes" id="UP000279470"/>
    </source>
</evidence>
<keyword evidence="3 6" id="KW-0812">Transmembrane</keyword>
<evidence type="ECO:0000259" key="7">
    <source>
        <dbReference type="Pfam" id="PF03772"/>
    </source>
</evidence>
<name>A0A429XGN4_9RICK</name>
<protein>
    <submittedName>
        <fullName evidence="8">ComEC/Rec2 family competence protein</fullName>
    </submittedName>
</protein>
<evidence type="ECO:0000256" key="5">
    <source>
        <dbReference type="ARBA" id="ARBA00023136"/>
    </source>
</evidence>
<feature type="transmembrane region" description="Helical" evidence="6">
    <location>
        <begin position="240"/>
        <end position="270"/>
    </location>
</feature>
<keyword evidence="9" id="KW-1185">Reference proteome</keyword>
<evidence type="ECO:0000256" key="2">
    <source>
        <dbReference type="ARBA" id="ARBA00022475"/>
    </source>
</evidence>
<keyword evidence="4 6" id="KW-1133">Transmembrane helix</keyword>
<dbReference type="OrthoDB" id="9790149at2"/>
<keyword evidence="5 6" id="KW-0472">Membrane</keyword>
<feature type="transmembrane region" description="Helical" evidence="6">
    <location>
        <begin position="149"/>
        <end position="175"/>
    </location>
</feature>
<comment type="caution">
    <text evidence="8">The sequence shown here is derived from an EMBL/GenBank/DDBJ whole genome shotgun (WGS) entry which is preliminary data.</text>
</comment>
<dbReference type="PANTHER" id="PTHR30619">
    <property type="entry name" value="DNA INTERNALIZATION/COMPETENCE PROTEIN COMEC/REC2"/>
    <property type="match status" value="1"/>
</dbReference>
<proteinExistence type="predicted"/>
<dbReference type="InterPro" id="IPR052159">
    <property type="entry name" value="Competence_DNA_uptake"/>
</dbReference>
<dbReference type="Pfam" id="PF03772">
    <property type="entry name" value="Competence"/>
    <property type="match status" value="1"/>
</dbReference>
<dbReference type="InterPro" id="IPR004477">
    <property type="entry name" value="ComEC_N"/>
</dbReference>
<evidence type="ECO:0000256" key="1">
    <source>
        <dbReference type="ARBA" id="ARBA00004651"/>
    </source>
</evidence>
<feature type="domain" description="ComEC/Rec2-related protein" evidence="7">
    <location>
        <begin position="128"/>
        <end position="277"/>
    </location>
</feature>